<dbReference type="Gene3D" id="3.40.50.720">
    <property type="entry name" value="NAD(P)-binding Rossmann-like Domain"/>
    <property type="match status" value="1"/>
</dbReference>
<sequence length="370" mass="40916">MGKRELAEVLGLVWSVDFWRMAVLWTFSILASYLQLFAQTIFKNKSKAYPRCHPPCNGIIIRPLCIITGATSGLGEAAASALARQGFYVILAGRSSQLLAKTMEGITNQNKDAHLKAFEVDVSSFQSILRFKDSIEKWLLDSDLHFSIQLLINNAGILATSHRLTAEGYDMMMATNYVGAFCLTKVMLPLLRNSPIGSRIVNVTSFTHRSLFDVHVDKATVAGKCFLKTQHYPFAQTYEYAKLCLLLFSYQLHRQLHLNDKSCQVSVVAADPGIVKTNIMRELPSCVSLGAFNVLKILGLLQSPINGVSSILDAALAPPEISGIYFFGGKGRTINSSAFSYNIKVAEKLWTTSWDLFQELEHASRGTSTS</sequence>
<gene>
    <name evidence="3" type="ORF">Tsubulata_029596</name>
</gene>
<dbReference type="EMBL" id="JAKUCV010002589">
    <property type="protein sequence ID" value="KAJ4842122.1"/>
    <property type="molecule type" value="Genomic_DNA"/>
</dbReference>
<comment type="similarity">
    <text evidence="1">Belongs to the short-chain dehydrogenases/reductases (SDR) family.</text>
</comment>
<reference evidence="3" key="1">
    <citation type="submission" date="2022-02" db="EMBL/GenBank/DDBJ databases">
        <authorList>
            <person name="Henning P.M."/>
            <person name="McCubbin A.G."/>
            <person name="Shore J.S."/>
        </authorList>
    </citation>
    <scope>NUCLEOTIDE SEQUENCE</scope>
    <source>
        <strain evidence="3">F60SS</strain>
        <tissue evidence="3">Leaves</tissue>
    </source>
</reference>
<keyword evidence="2" id="KW-0560">Oxidoreductase</keyword>
<dbReference type="Pfam" id="PF00106">
    <property type="entry name" value="adh_short"/>
    <property type="match status" value="1"/>
</dbReference>
<dbReference type="PANTHER" id="PTHR24320:SF227">
    <property type="entry name" value="RETINOL DEHYDROGENASE 11"/>
    <property type="match status" value="1"/>
</dbReference>
<evidence type="ECO:0000313" key="4">
    <source>
        <dbReference type="Proteomes" id="UP001141552"/>
    </source>
</evidence>
<evidence type="ECO:0000256" key="2">
    <source>
        <dbReference type="ARBA" id="ARBA00023002"/>
    </source>
</evidence>
<dbReference type="GO" id="GO:0016491">
    <property type="term" value="F:oxidoreductase activity"/>
    <property type="evidence" value="ECO:0007669"/>
    <property type="project" value="UniProtKB-KW"/>
</dbReference>
<dbReference type="PANTHER" id="PTHR24320">
    <property type="entry name" value="RETINOL DEHYDROGENASE"/>
    <property type="match status" value="1"/>
</dbReference>
<keyword evidence="4" id="KW-1185">Reference proteome</keyword>
<dbReference type="OrthoDB" id="542013at2759"/>
<name>A0A9Q0G4N4_9ROSI</name>
<evidence type="ECO:0000256" key="1">
    <source>
        <dbReference type="ARBA" id="ARBA00006484"/>
    </source>
</evidence>
<comment type="caution">
    <text evidence="3">The sequence shown here is derived from an EMBL/GenBank/DDBJ whole genome shotgun (WGS) entry which is preliminary data.</text>
</comment>
<evidence type="ECO:0000313" key="3">
    <source>
        <dbReference type="EMBL" id="KAJ4842122.1"/>
    </source>
</evidence>
<dbReference type="PRINTS" id="PR00081">
    <property type="entry name" value="GDHRDH"/>
</dbReference>
<protein>
    <submittedName>
        <fullName evidence="3">Uncharacterized protein</fullName>
    </submittedName>
</protein>
<dbReference type="Proteomes" id="UP001141552">
    <property type="component" value="Unassembled WGS sequence"/>
</dbReference>
<reference evidence="3" key="2">
    <citation type="journal article" date="2023" name="Plants (Basel)">
        <title>Annotation of the Turnera subulata (Passifloraceae) Draft Genome Reveals the S-Locus Evolved after the Divergence of Turneroideae from Passifloroideae in a Stepwise Manner.</title>
        <authorList>
            <person name="Henning P.M."/>
            <person name="Roalson E.H."/>
            <person name="Mir W."/>
            <person name="McCubbin A.G."/>
            <person name="Shore J.S."/>
        </authorList>
    </citation>
    <scope>NUCLEOTIDE SEQUENCE</scope>
    <source>
        <strain evidence="3">F60SS</strain>
    </source>
</reference>
<proteinExistence type="inferred from homology"/>
<dbReference type="SUPFAM" id="SSF51735">
    <property type="entry name" value="NAD(P)-binding Rossmann-fold domains"/>
    <property type="match status" value="1"/>
</dbReference>
<dbReference type="InterPro" id="IPR002347">
    <property type="entry name" value="SDR_fam"/>
</dbReference>
<dbReference type="AlphaFoldDB" id="A0A9Q0G4N4"/>
<accession>A0A9Q0G4N4</accession>
<organism evidence="3 4">
    <name type="scientific">Turnera subulata</name>
    <dbReference type="NCBI Taxonomy" id="218843"/>
    <lineage>
        <taxon>Eukaryota</taxon>
        <taxon>Viridiplantae</taxon>
        <taxon>Streptophyta</taxon>
        <taxon>Embryophyta</taxon>
        <taxon>Tracheophyta</taxon>
        <taxon>Spermatophyta</taxon>
        <taxon>Magnoliopsida</taxon>
        <taxon>eudicotyledons</taxon>
        <taxon>Gunneridae</taxon>
        <taxon>Pentapetalae</taxon>
        <taxon>rosids</taxon>
        <taxon>fabids</taxon>
        <taxon>Malpighiales</taxon>
        <taxon>Passifloraceae</taxon>
        <taxon>Turnera</taxon>
    </lineage>
</organism>
<dbReference type="InterPro" id="IPR036291">
    <property type="entry name" value="NAD(P)-bd_dom_sf"/>
</dbReference>